<evidence type="ECO:0000313" key="8">
    <source>
        <dbReference type="EMBL" id="OBS26120.1"/>
    </source>
</evidence>
<proteinExistence type="inferred from homology"/>
<evidence type="ECO:0000256" key="1">
    <source>
        <dbReference type="ARBA" id="ARBA00006247"/>
    </source>
</evidence>
<dbReference type="PANTHER" id="PTHR45962:SF1">
    <property type="entry name" value="N-FATTY-ACYL-AMINO ACID SYNTHASE_HYDROLASE PM20D1"/>
    <property type="match status" value="1"/>
</dbReference>
<dbReference type="GO" id="GO:0051603">
    <property type="term" value="P:proteolysis involved in protein catabolic process"/>
    <property type="evidence" value="ECO:0007669"/>
    <property type="project" value="TreeGrafter"/>
</dbReference>
<evidence type="ECO:0000259" key="7">
    <source>
        <dbReference type="Pfam" id="PF00487"/>
    </source>
</evidence>
<dbReference type="GO" id="GO:0000328">
    <property type="term" value="C:fungal-type vacuole lumen"/>
    <property type="evidence" value="ECO:0007669"/>
    <property type="project" value="TreeGrafter"/>
</dbReference>
<dbReference type="GO" id="GO:0004180">
    <property type="term" value="F:carboxypeptidase activity"/>
    <property type="evidence" value="ECO:0007669"/>
    <property type="project" value="TreeGrafter"/>
</dbReference>
<keyword evidence="4" id="KW-0378">Hydrolase</keyword>
<dbReference type="InterPro" id="IPR036264">
    <property type="entry name" value="Bact_exopeptidase_dim_dom"/>
</dbReference>
<dbReference type="GO" id="GO:0046872">
    <property type="term" value="F:metal ion binding"/>
    <property type="evidence" value="ECO:0007669"/>
    <property type="project" value="UniProtKB-KW"/>
</dbReference>
<dbReference type="SUPFAM" id="SSF53187">
    <property type="entry name" value="Zn-dependent exopeptidases"/>
    <property type="match status" value="1"/>
</dbReference>
<dbReference type="Gene3D" id="3.30.70.360">
    <property type="match status" value="1"/>
</dbReference>
<keyword evidence="2" id="KW-0645">Protease</keyword>
<keyword evidence="6" id="KW-1133">Transmembrane helix</keyword>
<dbReference type="Pfam" id="PF00487">
    <property type="entry name" value="FA_desaturase"/>
    <property type="match status" value="1"/>
</dbReference>
<dbReference type="InterPro" id="IPR005804">
    <property type="entry name" value="FA_desaturase_dom"/>
</dbReference>
<dbReference type="PANTHER" id="PTHR45962">
    <property type="entry name" value="N-FATTY-ACYL-AMINO ACID SYNTHASE/HYDROLASE PM20D1"/>
    <property type="match status" value="1"/>
</dbReference>
<comment type="caution">
    <text evidence="8">The sequence shown here is derived from an EMBL/GenBank/DDBJ whole genome shotgun (WGS) entry which is preliminary data.</text>
</comment>
<evidence type="ECO:0000256" key="4">
    <source>
        <dbReference type="ARBA" id="ARBA00022801"/>
    </source>
</evidence>
<dbReference type="Proteomes" id="UP000091967">
    <property type="component" value="Unassembled WGS sequence"/>
</dbReference>
<feature type="domain" description="Fatty acid desaturase" evidence="7">
    <location>
        <begin position="515"/>
        <end position="731"/>
    </location>
</feature>
<organism evidence="8 9">
    <name type="scientific">Fusarium poae</name>
    <dbReference type="NCBI Taxonomy" id="36050"/>
    <lineage>
        <taxon>Eukaryota</taxon>
        <taxon>Fungi</taxon>
        <taxon>Dikarya</taxon>
        <taxon>Ascomycota</taxon>
        <taxon>Pezizomycotina</taxon>
        <taxon>Sordariomycetes</taxon>
        <taxon>Hypocreomycetidae</taxon>
        <taxon>Hypocreales</taxon>
        <taxon>Nectriaceae</taxon>
        <taxon>Fusarium</taxon>
    </lineage>
</organism>
<evidence type="ECO:0000256" key="2">
    <source>
        <dbReference type="ARBA" id="ARBA00022670"/>
    </source>
</evidence>
<dbReference type="GO" id="GO:0006629">
    <property type="term" value="P:lipid metabolic process"/>
    <property type="evidence" value="ECO:0007669"/>
    <property type="project" value="InterPro"/>
</dbReference>
<feature type="transmembrane region" description="Helical" evidence="6">
    <location>
        <begin position="20"/>
        <end position="40"/>
    </location>
</feature>
<dbReference type="STRING" id="36050.A0A1B8B053"/>
<dbReference type="EMBL" id="LYXU01000001">
    <property type="protein sequence ID" value="OBS26120.1"/>
    <property type="molecule type" value="Genomic_DNA"/>
</dbReference>
<dbReference type="SUPFAM" id="SSF55031">
    <property type="entry name" value="Bacterial exopeptidase dimerisation domain"/>
    <property type="match status" value="1"/>
</dbReference>
<dbReference type="InterPro" id="IPR002933">
    <property type="entry name" value="Peptidase_M20"/>
</dbReference>
<dbReference type="Pfam" id="PF01546">
    <property type="entry name" value="Peptidase_M20"/>
    <property type="match status" value="1"/>
</dbReference>
<gene>
    <name evidence="8" type="ORF">FPOA_00063</name>
</gene>
<dbReference type="FunFam" id="3.40.630.10:FF:000027">
    <property type="entry name" value="N-fatty-acyl-amino acid synthase/hydrolase PM20D1"/>
    <property type="match status" value="1"/>
</dbReference>
<keyword evidence="5" id="KW-0862">Zinc</keyword>
<keyword evidence="6" id="KW-0472">Membrane</keyword>
<accession>A0A1B8B053</accession>
<comment type="similarity">
    <text evidence="1">Belongs to the peptidase M20A family.</text>
</comment>
<keyword evidence="3" id="KW-0479">Metal-binding</keyword>
<evidence type="ECO:0000313" key="9">
    <source>
        <dbReference type="Proteomes" id="UP000091967"/>
    </source>
</evidence>
<keyword evidence="6" id="KW-0812">Transmembrane</keyword>
<dbReference type="InterPro" id="IPR047177">
    <property type="entry name" value="Pept_M20A"/>
</dbReference>
<evidence type="ECO:0000256" key="5">
    <source>
        <dbReference type="ARBA" id="ARBA00022833"/>
    </source>
</evidence>
<dbReference type="AlphaFoldDB" id="A0A1B8B053"/>
<evidence type="ECO:0000256" key="3">
    <source>
        <dbReference type="ARBA" id="ARBA00022723"/>
    </source>
</evidence>
<dbReference type="CDD" id="cd05674">
    <property type="entry name" value="M20_yscS"/>
    <property type="match status" value="1"/>
</dbReference>
<protein>
    <recommendedName>
        <fullName evidence="7">Fatty acid desaturase domain-containing protein</fullName>
    </recommendedName>
</protein>
<evidence type="ECO:0000256" key="6">
    <source>
        <dbReference type="SAM" id="Phobius"/>
    </source>
</evidence>
<keyword evidence="9" id="KW-1185">Reference proteome</keyword>
<name>A0A1B8B053_FUSPO</name>
<sequence length="801" mass="90832">MSNNKPRATPPQHSSRDTSTWSWWYLGLGVAALAAVVPALRSSSEALCPQAPIQNIRLQDRMTTEIAKNLSSDWFREQSIKRMTGAIQIRTVAYDDMGEVGQDPRWEVFDEFENYLQTTFPKVYGKLKLDKVNSHGLLYTWTGSDTTLKPTVLMAHQDVVPVPETTVSQWDHAPFSGEFDGSSIWGRGALDCKNTLIASLEAIEALIDAGFKPRRTIILSFGFDEEISGHHGAAFLASFLLQRYGENGVSLIIDEGAPILPIWGTHFAIPGVSEKGYVDVEVVVRTKGGHSSMPPLHTSAGIAAELVSSIEKTPYAPQLYQDNPLLDFLWCGAEHAPGFMIGLKYLLPRRGRSGILETIKRLSFPKLVSRVNKMAGYLISTTQAVDVIHGGVKVNALPERTTILINHRVNIGETSELIRHKITKLAGVIAKRHNLTLHAFDDSEEKESSILVRFMGSVLEPAPIMAQTASPMHSKLDKKPLLRHNEDVRCLVSTALFFTVFLITWHNFSSPTDGGWLSFSLWLSLFQLSFMGSVTTHNAIHLPVFWSKNWNKFYQVCLSLQYGGAVSIFIPGHNLSHHKYPQQARDVMRTTKVRYSWNLLNGLLFFWHVVLSGNKDGKLYFEAQARLNRPIARQRRIEEFAVWGTTGLLILIDWRRWIWFALLPQFYAKYCILSLNFLQHDGCDMTSKYNFARNFTGKTINYLCFNNGYHTVHHLYPGLHWSVLPEKHQELISPHVAPSLEDPNILLYMWRNFIYPGLRVDYKGKPLIITKEENEMPDEPWFYTESETFSETKEYLADGMQ</sequence>
<dbReference type="Gene3D" id="3.40.630.10">
    <property type="entry name" value="Zn peptidases"/>
    <property type="match status" value="1"/>
</dbReference>
<reference evidence="8 9" key="1">
    <citation type="submission" date="2016-06" db="EMBL/GenBank/DDBJ databases">
        <title>Living apart together: crosstalk between the core and supernumerary genomes in a fungal plant pathogen.</title>
        <authorList>
            <person name="Vanheule A."/>
            <person name="Audenaert K."/>
            <person name="Warris S."/>
            <person name="Van De Geest H."/>
            <person name="Schijlen E."/>
            <person name="Hofte M."/>
            <person name="De Saeger S."/>
            <person name="Haesaert G."/>
            <person name="Waalwijk C."/>
            <person name="Van Der Lee T."/>
        </authorList>
    </citation>
    <scope>NUCLEOTIDE SEQUENCE [LARGE SCALE GENOMIC DNA]</scope>
    <source>
        <strain evidence="8 9">2516</strain>
    </source>
</reference>